<proteinExistence type="predicted"/>
<dbReference type="InterPro" id="IPR022513">
    <property type="entry name" value="TOMM_pelo"/>
</dbReference>
<dbReference type="EMBL" id="CP002085">
    <property type="protein sequence ID" value="ADK85871.1"/>
    <property type="molecule type" value="Genomic_DNA"/>
</dbReference>
<dbReference type="NCBIfam" id="TIGR03793">
    <property type="entry name" value="leader_NHLP"/>
    <property type="match status" value="1"/>
</dbReference>
<keyword evidence="4" id="KW-1185">Reference proteome</keyword>
<dbReference type="Proteomes" id="UP000009047">
    <property type="component" value="Chromosome"/>
</dbReference>
<dbReference type="Gene3D" id="3.90.330.10">
    <property type="entry name" value="Nitrile hydratase alpha /Thiocyanate hydrolase gamma"/>
    <property type="match status" value="1"/>
</dbReference>
<reference evidence="3 4" key="1">
    <citation type="journal article" date="2010" name="Stand. Genomic Sci.">
        <title>Complete genome sequence of Desulfarculus baarsii type strain (2st14).</title>
        <authorList>
            <person name="Sun H."/>
            <person name="Spring S."/>
            <person name="Lapidus A."/>
            <person name="Davenport K."/>
            <person name="Del Rio T.G."/>
            <person name="Tice H."/>
            <person name="Nolan M."/>
            <person name="Copeland A."/>
            <person name="Cheng J.F."/>
            <person name="Lucas S."/>
            <person name="Tapia R."/>
            <person name="Goodwin L."/>
            <person name="Pitluck S."/>
            <person name="Ivanova N."/>
            <person name="Pagani I."/>
            <person name="Mavromatis K."/>
            <person name="Ovchinnikova G."/>
            <person name="Pati A."/>
            <person name="Chen A."/>
            <person name="Palaniappan K."/>
            <person name="Hauser L."/>
            <person name="Chang Y.J."/>
            <person name="Jeffries C.D."/>
            <person name="Detter J.C."/>
            <person name="Han C."/>
            <person name="Rohde M."/>
            <person name="Brambilla E."/>
            <person name="Goker M."/>
            <person name="Woyke T."/>
            <person name="Bristow J."/>
            <person name="Eisen J.A."/>
            <person name="Markowitz V."/>
            <person name="Hugenholtz P."/>
            <person name="Kyrpides N.C."/>
            <person name="Klenk H.P."/>
            <person name="Land M."/>
        </authorList>
    </citation>
    <scope>NUCLEOTIDE SEQUENCE [LARGE SCALE GENOMIC DNA]</scope>
    <source>
        <strain evidence="4">ATCC 33931 / DSM 2075 / LMG 7858 / VKM B-1802 / 2st14</strain>
    </source>
</reference>
<dbReference type="SUPFAM" id="SSF56209">
    <property type="entry name" value="Nitrile hydratase alpha chain"/>
    <property type="match status" value="1"/>
</dbReference>
<dbReference type="GO" id="GO:0046914">
    <property type="term" value="F:transition metal ion binding"/>
    <property type="evidence" value="ECO:0007669"/>
    <property type="project" value="InterPro"/>
</dbReference>
<sequence>MSSDNMAHSSAWAKVVAKAWADESYKNKLLSDPAAVLRAEGLAIPEGVRLTVLENSATQIHLVLPVAPSDAADLEDAALGERLAAVI</sequence>
<dbReference type="RefSeq" id="WP_013259310.1">
    <property type="nucleotide sequence ID" value="NC_014365.1"/>
</dbReference>
<dbReference type="InterPro" id="IPR004232">
    <property type="entry name" value="CN_Hdrtase_a/SCN_Hdrlase_g"/>
</dbReference>
<dbReference type="InterPro" id="IPR036648">
    <property type="entry name" value="CN_Hdrase_a/SCN_Hdrase_g_sf"/>
</dbReference>
<dbReference type="eggNOG" id="ENOG5032AHY">
    <property type="taxonomic scope" value="Bacteria"/>
</dbReference>
<protein>
    <recommendedName>
        <fullName evidence="2">Nitrile hydratase alpha/Thiocyanate hydrolase gamma domain-containing protein</fullName>
    </recommendedName>
</protein>
<organism evidence="3 4">
    <name type="scientific">Desulfarculus baarsii (strain ATCC 33931 / DSM 2075 / LMG 7858 / VKM B-1802 / 2st14)</name>
    <dbReference type="NCBI Taxonomy" id="644282"/>
    <lineage>
        <taxon>Bacteria</taxon>
        <taxon>Pseudomonadati</taxon>
        <taxon>Thermodesulfobacteriota</taxon>
        <taxon>Desulfarculia</taxon>
        <taxon>Desulfarculales</taxon>
        <taxon>Desulfarculaceae</taxon>
        <taxon>Desulfarculus</taxon>
    </lineage>
</organism>
<evidence type="ECO:0000256" key="1">
    <source>
        <dbReference type="ARBA" id="ARBA00022723"/>
    </source>
</evidence>
<evidence type="ECO:0000313" key="4">
    <source>
        <dbReference type="Proteomes" id="UP000009047"/>
    </source>
</evidence>
<dbReference type="AlphaFoldDB" id="E1QJX8"/>
<evidence type="ECO:0000259" key="2">
    <source>
        <dbReference type="Pfam" id="PF02979"/>
    </source>
</evidence>
<gene>
    <name evidence="3" type="ordered locus">Deba_2511</name>
</gene>
<evidence type="ECO:0000313" key="3">
    <source>
        <dbReference type="EMBL" id="ADK85871.1"/>
    </source>
</evidence>
<name>E1QJX8_DESB2</name>
<feature type="domain" description="Nitrile hydratase alpha/Thiocyanate hydrolase gamma" evidence="2">
    <location>
        <begin position="9"/>
        <end position="63"/>
    </location>
</feature>
<keyword evidence="1" id="KW-0479">Metal-binding</keyword>
<dbReference type="KEGG" id="dbr:Deba_2511"/>
<accession>E1QJX8</accession>
<dbReference type="HOGENOM" id="CLU_128602_2_0_7"/>
<dbReference type="OrthoDB" id="528553at2"/>
<dbReference type="Pfam" id="PF02979">
    <property type="entry name" value="NHase_alpha"/>
    <property type="match status" value="1"/>
</dbReference>
<dbReference type="GO" id="GO:0003824">
    <property type="term" value="F:catalytic activity"/>
    <property type="evidence" value="ECO:0007669"/>
    <property type="project" value="InterPro"/>
</dbReference>
<dbReference type="STRING" id="644282.Deba_2511"/>